<dbReference type="RefSeq" id="WP_160908313.1">
    <property type="nucleotide sequence ID" value="NZ_WVHS01000004.1"/>
</dbReference>
<dbReference type="FunFam" id="2.130.10.10:FF:000306">
    <property type="entry name" value="3-carboxymuconate cyclase"/>
    <property type="match status" value="1"/>
</dbReference>
<dbReference type="GO" id="GO:0006006">
    <property type="term" value="P:glucose metabolic process"/>
    <property type="evidence" value="ECO:0007669"/>
    <property type="project" value="UniProtKB-KW"/>
</dbReference>
<dbReference type="PROSITE" id="PS51257">
    <property type="entry name" value="PROKAR_LIPOPROTEIN"/>
    <property type="match status" value="1"/>
</dbReference>
<reference evidence="4 5" key="1">
    <citation type="submission" date="2019-11" db="EMBL/GenBank/DDBJ databases">
        <title>Pedobacter sp. HMF7056 Genome sequencing and assembly.</title>
        <authorList>
            <person name="Kang H."/>
            <person name="Kim H."/>
            <person name="Joh K."/>
        </authorList>
    </citation>
    <scope>NUCLEOTIDE SEQUENCE [LARGE SCALE GENOMIC DNA]</scope>
    <source>
        <strain evidence="4 5">HMF7056</strain>
    </source>
</reference>
<dbReference type="PANTHER" id="PTHR30344">
    <property type="entry name" value="6-PHOSPHOGLUCONOLACTONASE-RELATED"/>
    <property type="match status" value="1"/>
</dbReference>
<evidence type="ECO:0000256" key="2">
    <source>
        <dbReference type="ARBA" id="ARBA00022526"/>
    </source>
</evidence>
<dbReference type="InterPro" id="IPR019405">
    <property type="entry name" value="Lactonase_7-beta_prop"/>
</dbReference>
<evidence type="ECO:0000313" key="5">
    <source>
        <dbReference type="Proteomes" id="UP000451233"/>
    </source>
</evidence>
<evidence type="ECO:0000313" key="4">
    <source>
        <dbReference type="EMBL" id="MXV17327.1"/>
    </source>
</evidence>
<feature type="signal peptide" evidence="3">
    <location>
        <begin position="1"/>
        <end position="23"/>
    </location>
</feature>
<dbReference type="AlphaFoldDB" id="A0A7K1Y369"/>
<keyword evidence="5" id="KW-1185">Reference proteome</keyword>
<accession>A0A7K1Y369</accession>
<comment type="similarity">
    <text evidence="1">Belongs to the cycloisomerase 2 family.</text>
</comment>
<dbReference type="SUPFAM" id="SSF51004">
    <property type="entry name" value="C-terminal (heme d1) domain of cytochrome cd1-nitrite reductase"/>
    <property type="match status" value="1"/>
</dbReference>
<dbReference type="Gene3D" id="2.130.10.10">
    <property type="entry name" value="YVTN repeat-like/Quinoprotein amine dehydrogenase"/>
    <property type="match status" value="1"/>
</dbReference>
<keyword evidence="2" id="KW-0313">Glucose metabolism</keyword>
<gene>
    <name evidence="4" type="ORF">GS398_18665</name>
</gene>
<dbReference type="Proteomes" id="UP000451233">
    <property type="component" value="Unassembled WGS sequence"/>
</dbReference>
<dbReference type="PANTHER" id="PTHR30344:SF1">
    <property type="entry name" value="6-PHOSPHOGLUCONOLACTONASE"/>
    <property type="match status" value="1"/>
</dbReference>
<dbReference type="InterPro" id="IPR015943">
    <property type="entry name" value="WD40/YVTN_repeat-like_dom_sf"/>
</dbReference>
<keyword evidence="3" id="KW-0732">Signal</keyword>
<proteinExistence type="inferred from homology"/>
<dbReference type="EMBL" id="WVHS01000004">
    <property type="protein sequence ID" value="MXV17327.1"/>
    <property type="molecule type" value="Genomic_DNA"/>
</dbReference>
<evidence type="ECO:0000256" key="3">
    <source>
        <dbReference type="SAM" id="SignalP"/>
    </source>
</evidence>
<keyword evidence="2" id="KW-0119">Carbohydrate metabolism</keyword>
<protein>
    <submittedName>
        <fullName evidence="4">Beta-propeller fold lactonase family protein</fullName>
    </submittedName>
</protein>
<dbReference type="GO" id="GO:0005829">
    <property type="term" value="C:cytosol"/>
    <property type="evidence" value="ECO:0007669"/>
    <property type="project" value="TreeGrafter"/>
</dbReference>
<name>A0A7K1Y369_9SPHI</name>
<feature type="chain" id="PRO_5029520065" evidence="3">
    <location>
        <begin position="24"/>
        <end position="377"/>
    </location>
</feature>
<comment type="caution">
    <text evidence="4">The sequence shown here is derived from an EMBL/GenBank/DDBJ whole genome shotgun (WGS) entry which is preliminary data.</text>
</comment>
<dbReference type="Pfam" id="PF10282">
    <property type="entry name" value="Lactonase"/>
    <property type="match status" value="1"/>
</dbReference>
<dbReference type="GO" id="GO:0017057">
    <property type="term" value="F:6-phosphogluconolactonase activity"/>
    <property type="evidence" value="ECO:0007669"/>
    <property type="project" value="TreeGrafter"/>
</dbReference>
<dbReference type="InterPro" id="IPR011048">
    <property type="entry name" value="Haem_d1_sf"/>
</dbReference>
<sequence length="377" mass="39868">MRTRISFFIVLFTACVGTSAAFAQKFNLLIGTYTSPGGSEGIYVYEFDAATGKLTYRSKAAGVNPSFVAIARDQKHVYAVSEADKVNGGIAAFDWDAGSGTLKFLNKQSAGGDGTCYVSVDATGKFVFAANYGSGSIAAIPVKADGSLGSEIQAIAYTGGGPDKSRQEKAHLHCVVLSPDNKYLFANDLGSDKTYIHQVDLSKPSSPLTPSNPAYLTVKPASGPRHITFHPNQKFAYLALEMEGAVNALSYKDGKLAVIQSESLLAGGFKGAVGAADIHVSPDGKFLYVSNRGDANDISIFSINDKNGRITFAGRQSTLGKTPRNFAIDPTGKYLLAANQNSNSVIVFKRNAKTGLLTDTGIKAEVSKPVCLVFGNR</sequence>
<evidence type="ECO:0000256" key="1">
    <source>
        <dbReference type="ARBA" id="ARBA00005564"/>
    </source>
</evidence>
<organism evidence="4 5">
    <name type="scientific">Hufsiella ginkgonis</name>
    <dbReference type="NCBI Taxonomy" id="2695274"/>
    <lineage>
        <taxon>Bacteria</taxon>
        <taxon>Pseudomonadati</taxon>
        <taxon>Bacteroidota</taxon>
        <taxon>Sphingobacteriia</taxon>
        <taxon>Sphingobacteriales</taxon>
        <taxon>Sphingobacteriaceae</taxon>
        <taxon>Hufsiella</taxon>
    </lineage>
</organism>
<dbReference type="InterPro" id="IPR050282">
    <property type="entry name" value="Cycloisomerase_2"/>
</dbReference>